<dbReference type="AlphaFoldDB" id="A0AAW7X4V6"/>
<dbReference type="InterPro" id="IPR050492">
    <property type="entry name" value="Bact_metal-bind_prot9"/>
</dbReference>
<evidence type="ECO:0000256" key="5">
    <source>
        <dbReference type="ARBA" id="ARBA00022906"/>
    </source>
</evidence>
<evidence type="ECO:0000313" key="7">
    <source>
        <dbReference type="EMBL" id="MDO6422736.1"/>
    </source>
</evidence>
<keyword evidence="5" id="KW-0406">Ion transport</keyword>
<feature type="region of interest" description="Disordered" evidence="6">
    <location>
        <begin position="133"/>
        <end position="161"/>
    </location>
</feature>
<gene>
    <name evidence="7" type="ORF">Q4521_09640</name>
</gene>
<dbReference type="Pfam" id="PF01297">
    <property type="entry name" value="ZnuA"/>
    <property type="match status" value="1"/>
</dbReference>
<dbReference type="PANTHER" id="PTHR42953">
    <property type="entry name" value="HIGH-AFFINITY ZINC UPTAKE SYSTEM PROTEIN ZNUA-RELATED"/>
    <property type="match status" value="1"/>
</dbReference>
<evidence type="ECO:0000256" key="1">
    <source>
        <dbReference type="ARBA" id="ARBA00011028"/>
    </source>
</evidence>
<evidence type="ECO:0000256" key="3">
    <source>
        <dbReference type="ARBA" id="ARBA00022448"/>
    </source>
</evidence>
<feature type="compositionally biased region" description="Basic and acidic residues" evidence="6">
    <location>
        <begin position="139"/>
        <end position="161"/>
    </location>
</feature>
<keyword evidence="5" id="KW-0862">Zinc</keyword>
<keyword evidence="5" id="KW-0864">Zinc transport</keyword>
<dbReference type="Gene3D" id="3.40.50.1980">
    <property type="entry name" value="Nitrogenase molybdenum iron protein domain"/>
    <property type="match status" value="2"/>
</dbReference>
<evidence type="ECO:0000256" key="4">
    <source>
        <dbReference type="ARBA" id="ARBA00022729"/>
    </source>
</evidence>
<dbReference type="EMBL" id="JAUOPB010000006">
    <property type="protein sequence ID" value="MDO6422736.1"/>
    <property type="molecule type" value="Genomic_DNA"/>
</dbReference>
<accession>A0AAW7X4V6</accession>
<evidence type="ECO:0000256" key="2">
    <source>
        <dbReference type="ARBA" id="ARBA00015915"/>
    </source>
</evidence>
<dbReference type="GO" id="GO:0046872">
    <property type="term" value="F:metal ion binding"/>
    <property type="evidence" value="ECO:0007669"/>
    <property type="project" value="InterPro"/>
</dbReference>
<sequence length="326" mass="36251">MNYLLKSLLKQHSFLYLSITLLAFLGGSAWAQSDVKRPQILVSIQPIALLVRDLVGDQADVHTLLPGGSSPHHFQLKVSDRKRLLEADTLIWVGEDLERFLEKVANQRATNQQAVIELVAIEGLEWPQMASVEAPEQGHGSDHQEHHQEHDHNDHHHAHGVDPHLWLSPANVQRVWHALAQQLGEQFPHLITTINNRLASQTQALQQASSATETAFAGVTQGYYVYHDGVAHFAKANNLDQLGALTQVPDEAISAKHLRELNHNASNAACLIADWSEVQQASKYGKRLGLSVTTVDVLATQTAYASYNDYYTTFAKQFQGCFILTQ</sequence>
<comment type="similarity">
    <text evidence="1">Belongs to the bacterial solute-binding protein 9 family.</text>
</comment>
<name>A0AAW7X4V6_9GAMM</name>
<dbReference type="GO" id="GO:0006829">
    <property type="term" value="P:zinc ion transport"/>
    <property type="evidence" value="ECO:0007669"/>
    <property type="project" value="UniProtKB-KW"/>
</dbReference>
<dbReference type="PANTHER" id="PTHR42953:SF3">
    <property type="entry name" value="HIGH-AFFINITY ZINC UPTAKE SYSTEM PROTEIN ZNUA"/>
    <property type="match status" value="1"/>
</dbReference>
<keyword evidence="4" id="KW-0732">Signal</keyword>
<reference evidence="7" key="1">
    <citation type="submission" date="2023-07" db="EMBL/GenBank/DDBJ databases">
        <title>Genome content predicts the carbon catabolic preferences of heterotrophic bacteria.</title>
        <authorList>
            <person name="Gralka M."/>
        </authorList>
    </citation>
    <scope>NUCLEOTIDE SEQUENCE</scope>
    <source>
        <strain evidence="7">I3M17_2</strain>
    </source>
</reference>
<comment type="caution">
    <text evidence="7">The sequence shown here is derived from an EMBL/GenBank/DDBJ whole genome shotgun (WGS) entry which is preliminary data.</text>
</comment>
<organism evidence="7 8">
    <name type="scientific">Saccharophagus degradans</name>
    <dbReference type="NCBI Taxonomy" id="86304"/>
    <lineage>
        <taxon>Bacteria</taxon>
        <taxon>Pseudomonadati</taxon>
        <taxon>Pseudomonadota</taxon>
        <taxon>Gammaproteobacteria</taxon>
        <taxon>Cellvibrionales</taxon>
        <taxon>Cellvibrionaceae</taxon>
        <taxon>Saccharophagus</taxon>
    </lineage>
</organism>
<proteinExistence type="inferred from homology"/>
<evidence type="ECO:0000256" key="6">
    <source>
        <dbReference type="SAM" id="MobiDB-lite"/>
    </source>
</evidence>
<dbReference type="SUPFAM" id="SSF53807">
    <property type="entry name" value="Helical backbone' metal receptor"/>
    <property type="match status" value="1"/>
</dbReference>
<dbReference type="RefSeq" id="WP_303492641.1">
    <property type="nucleotide sequence ID" value="NZ_JAUOPB010000006.1"/>
</dbReference>
<evidence type="ECO:0000313" key="8">
    <source>
        <dbReference type="Proteomes" id="UP001169760"/>
    </source>
</evidence>
<protein>
    <recommendedName>
        <fullName evidence="2">High-affinity zinc uptake system protein ZnuA</fullName>
    </recommendedName>
</protein>
<dbReference type="InterPro" id="IPR006127">
    <property type="entry name" value="ZnuA-like"/>
</dbReference>
<keyword evidence="3" id="KW-0813">Transport</keyword>
<dbReference type="Proteomes" id="UP001169760">
    <property type="component" value="Unassembled WGS sequence"/>
</dbReference>